<organism evidence="1 2">
    <name type="scientific">Theobroma cacao</name>
    <name type="common">Cacao</name>
    <name type="synonym">Cocoa</name>
    <dbReference type="NCBI Taxonomy" id="3641"/>
    <lineage>
        <taxon>Eukaryota</taxon>
        <taxon>Viridiplantae</taxon>
        <taxon>Streptophyta</taxon>
        <taxon>Embryophyta</taxon>
        <taxon>Tracheophyta</taxon>
        <taxon>Spermatophyta</taxon>
        <taxon>Magnoliopsida</taxon>
        <taxon>eudicotyledons</taxon>
        <taxon>Gunneridae</taxon>
        <taxon>Pentapetalae</taxon>
        <taxon>rosids</taxon>
        <taxon>malvids</taxon>
        <taxon>Malvales</taxon>
        <taxon>Malvaceae</taxon>
        <taxon>Byttnerioideae</taxon>
        <taxon>Theobroma</taxon>
    </lineage>
</organism>
<reference evidence="1 2" key="1">
    <citation type="journal article" date="2013" name="Genome Biol.">
        <title>The genome sequence of the most widely cultivated cacao type and its use to identify candidate genes regulating pod color.</title>
        <authorList>
            <person name="Motamayor J.C."/>
            <person name="Mockaitis K."/>
            <person name="Schmutz J."/>
            <person name="Haiminen N."/>
            <person name="Iii D.L."/>
            <person name="Cornejo O."/>
            <person name="Findley S.D."/>
            <person name="Zheng P."/>
            <person name="Utro F."/>
            <person name="Royaert S."/>
            <person name="Saski C."/>
            <person name="Jenkins J."/>
            <person name="Podicheti R."/>
            <person name="Zhao M."/>
            <person name="Scheffler B.E."/>
            <person name="Stack J.C."/>
            <person name="Feltus F.A."/>
            <person name="Mustiga G.M."/>
            <person name="Amores F."/>
            <person name="Phillips W."/>
            <person name="Marelli J.P."/>
            <person name="May G.D."/>
            <person name="Shapiro H."/>
            <person name="Ma J."/>
            <person name="Bustamante C.D."/>
            <person name="Schnell R.J."/>
            <person name="Main D."/>
            <person name="Gilbert D."/>
            <person name="Parida L."/>
            <person name="Kuhn D.N."/>
        </authorList>
    </citation>
    <scope>NUCLEOTIDE SEQUENCE [LARGE SCALE GENOMIC DNA]</scope>
    <source>
        <strain evidence="2">cv. Matina 1-6</strain>
    </source>
</reference>
<dbReference type="EMBL" id="CM001885">
    <property type="protein sequence ID" value="EOY11999.1"/>
    <property type="molecule type" value="Genomic_DNA"/>
</dbReference>
<dbReference type="InParanoid" id="A0A061FBY1"/>
<dbReference type="Proteomes" id="UP000026915">
    <property type="component" value="Chromosome 7"/>
</dbReference>
<keyword evidence="2" id="KW-1185">Reference proteome</keyword>
<protein>
    <submittedName>
        <fullName evidence="1">Uncharacterized protein</fullName>
    </submittedName>
</protein>
<sequence>MEKIVKLSVETFTNDPLETHPFSLLFSLKLYSYGGGGGCVCQGFSFLPRLLLSLAVLNPCATPFSSLFLTHYKSSCPERKLDQGEEQKKLSGLFLDQVNCMILLCRLGRRRNEKKHRSEELAWE</sequence>
<evidence type="ECO:0000313" key="1">
    <source>
        <dbReference type="EMBL" id="EOY11999.1"/>
    </source>
</evidence>
<gene>
    <name evidence="1" type="ORF">TCM_030620</name>
</gene>
<dbReference type="AlphaFoldDB" id="A0A061FBY1"/>
<proteinExistence type="predicted"/>
<name>A0A061FBY1_THECC</name>
<dbReference type="Gramene" id="EOY11999">
    <property type="protein sequence ID" value="EOY11999"/>
    <property type="gene ID" value="TCM_030620"/>
</dbReference>
<evidence type="ECO:0000313" key="2">
    <source>
        <dbReference type="Proteomes" id="UP000026915"/>
    </source>
</evidence>
<accession>A0A061FBY1</accession>
<dbReference type="HOGENOM" id="CLU_2008097_0_0_1"/>